<evidence type="ECO:0000313" key="2">
    <source>
        <dbReference type="Proteomes" id="UP001396334"/>
    </source>
</evidence>
<comment type="caution">
    <text evidence="1">The sequence shown here is derived from an EMBL/GenBank/DDBJ whole genome shotgun (WGS) entry which is preliminary data.</text>
</comment>
<reference evidence="1 2" key="1">
    <citation type="journal article" date="2024" name="G3 (Bethesda)">
        <title>Genome assembly of Hibiscus sabdariffa L. provides insights into metabolisms of medicinal natural products.</title>
        <authorList>
            <person name="Kim T."/>
        </authorList>
    </citation>
    <scope>NUCLEOTIDE SEQUENCE [LARGE SCALE GENOMIC DNA]</scope>
    <source>
        <strain evidence="1">TK-2024</strain>
        <tissue evidence="1">Old leaves</tissue>
    </source>
</reference>
<sequence>MAEFAVDSGCWKGSVQGVFTVKSAYAIRWGPTVPKDGKLWKAIHKLQQLCLLVISSTGSSPFPFVRTGPVRSSFTSSWVQQLLSDGWFHANSDAGCRLADGSATCGGVIRNHEVSLPSSRNSYNYVAHSGAIFPRKVCLSLSHFQGYESISSCLSEVREWSFSMSHLIFTYPASIVSSGYANDIG</sequence>
<gene>
    <name evidence="1" type="ORF">V6N11_064280</name>
</gene>
<accession>A0ABR2PNL8</accession>
<name>A0ABR2PNL8_9ROSI</name>
<evidence type="ECO:0000313" key="1">
    <source>
        <dbReference type="EMBL" id="KAK8989866.1"/>
    </source>
</evidence>
<dbReference type="EMBL" id="JBBPBN010000056">
    <property type="protein sequence ID" value="KAK8989866.1"/>
    <property type="molecule type" value="Genomic_DNA"/>
</dbReference>
<organism evidence="1 2">
    <name type="scientific">Hibiscus sabdariffa</name>
    <name type="common">roselle</name>
    <dbReference type="NCBI Taxonomy" id="183260"/>
    <lineage>
        <taxon>Eukaryota</taxon>
        <taxon>Viridiplantae</taxon>
        <taxon>Streptophyta</taxon>
        <taxon>Embryophyta</taxon>
        <taxon>Tracheophyta</taxon>
        <taxon>Spermatophyta</taxon>
        <taxon>Magnoliopsida</taxon>
        <taxon>eudicotyledons</taxon>
        <taxon>Gunneridae</taxon>
        <taxon>Pentapetalae</taxon>
        <taxon>rosids</taxon>
        <taxon>malvids</taxon>
        <taxon>Malvales</taxon>
        <taxon>Malvaceae</taxon>
        <taxon>Malvoideae</taxon>
        <taxon>Hibiscus</taxon>
    </lineage>
</organism>
<protein>
    <submittedName>
        <fullName evidence="1">Uncharacterized protein</fullName>
    </submittedName>
</protein>
<dbReference type="Proteomes" id="UP001396334">
    <property type="component" value="Unassembled WGS sequence"/>
</dbReference>
<proteinExistence type="predicted"/>
<keyword evidence="2" id="KW-1185">Reference proteome</keyword>